<dbReference type="EMBL" id="CP058214">
    <property type="protein sequence ID" value="QPC42142.1"/>
    <property type="molecule type" value="Genomic_DNA"/>
</dbReference>
<protein>
    <submittedName>
        <fullName evidence="6">LysR family transcriptional regulator</fullName>
    </submittedName>
</protein>
<dbReference type="AlphaFoldDB" id="A0A7S8C2J6"/>
<evidence type="ECO:0000256" key="1">
    <source>
        <dbReference type="ARBA" id="ARBA00009437"/>
    </source>
</evidence>
<dbReference type="FunFam" id="1.10.10.10:FF:000001">
    <property type="entry name" value="LysR family transcriptional regulator"/>
    <property type="match status" value="1"/>
</dbReference>
<gene>
    <name evidence="6" type="ORF">HW532_05155</name>
</gene>
<evidence type="ECO:0000256" key="2">
    <source>
        <dbReference type="ARBA" id="ARBA00023015"/>
    </source>
</evidence>
<dbReference type="Pfam" id="PF00126">
    <property type="entry name" value="HTH_1"/>
    <property type="match status" value="1"/>
</dbReference>
<dbReference type="Proteomes" id="UP000593594">
    <property type="component" value="Chromosome"/>
</dbReference>
<dbReference type="KEGG" id="kmn:HW532_05155"/>
<comment type="similarity">
    <text evidence="1">Belongs to the LysR transcriptional regulatory family.</text>
</comment>
<dbReference type="PROSITE" id="PS50931">
    <property type="entry name" value="HTH_LYSR"/>
    <property type="match status" value="1"/>
</dbReference>
<proteinExistence type="inferred from homology"/>
<dbReference type="GO" id="GO:0003700">
    <property type="term" value="F:DNA-binding transcription factor activity"/>
    <property type="evidence" value="ECO:0007669"/>
    <property type="project" value="InterPro"/>
</dbReference>
<keyword evidence="4" id="KW-0804">Transcription</keyword>
<dbReference type="Pfam" id="PF03466">
    <property type="entry name" value="LysR_substrate"/>
    <property type="match status" value="1"/>
</dbReference>
<dbReference type="SUPFAM" id="SSF46785">
    <property type="entry name" value="Winged helix' DNA-binding domain"/>
    <property type="match status" value="1"/>
</dbReference>
<sequence>MEPSLDIDLLKTFIAIAETGSFAGAAEEVGRTQSAVSMQMKRLEELVGRPLFARDGRKSRLTADGEHLLDYARRIVRLSNEALSAISHPELSGIVHLGTPDDYAERLLPEILARFSRTHPLVQVDVECKSSGSLVQETMAGKLDLSIVTCDNNALHGEIIRSEPLVWVTSARHSVHEQSVLPLAASTPSCKWRQMAFDALDESGRPYRIAYSSANSLAVGAAVLSGLAVAAIPEIILRPGMRVLCEADGFPRLGDFHIGLVRSPQRTNSAIDVLAEHISDSLARIDRPMMAAE</sequence>
<dbReference type="InterPro" id="IPR000847">
    <property type="entry name" value="LysR_HTH_N"/>
</dbReference>
<dbReference type="GO" id="GO:0003677">
    <property type="term" value="F:DNA binding"/>
    <property type="evidence" value="ECO:0007669"/>
    <property type="project" value="UniProtKB-KW"/>
</dbReference>
<evidence type="ECO:0000256" key="4">
    <source>
        <dbReference type="ARBA" id="ARBA00023163"/>
    </source>
</evidence>
<dbReference type="RefSeq" id="WP_213163374.1">
    <property type="nucleotide sequence ID" value="NZ_CP058214.1"/>
</dbReference>
<evidence type="ECO:0000259" key="5">
    <source>
        <dbReference type="PROSITE" id="PS50931"/>
    </source>
</evidence>
<reference evidence="6 7" key="1">
    <citation type="submission" date="2020-06" db="EMBL/GenBank/DDBJ databases">
        <title>Genome sequence of 2 isolates from Red Sea Mangroves.</title>
        <authorList>
            <person name="Sefrji F."/>
            <person name="Michoud G."/>
            <person name="Merlino G."/>
            <person name="Daffonchio D."/>
        </authorList>
    </citation>
    <scope>NUCLEOTIDE SEQUENCE [LARGE SCALE GENOMIC DNA]</scope>
    <source>
        <strain evidence="6 7">R1DC25</strain>
    </source>
</reference>
<dbReference type="PRINTS" id="PR00039">
    <property type="entry name" value="HTHLYSR"/>
</dbReference>
<dbReference type="SUPFAM" id="SSF53850">
    <property type="entry name" value="Periplasmic binding protein-like II"/>
    <property type="match status" value="1"/>
</dbReference>
<evidence type="ECO:0000313" key="6">
    <source>
        <dbReference type="EMBL" id="QPC42142.1"/>
    </source>
</evidence>
<evidence type="ECO:0000256" key="3">
    <source>
        <dbReference type="ARBA" id="ARBA00023125"/>
    </source>
</evidence>
<evidence type="ECO:0000313" key="7">
    <source>
        <dbReference type="Proteomes" id="UP000593594"/>
    </source>
</evidence>
<dbReference type="InterPro" id="IPR036388">
    <property type="entry name" value="WH-like_DNA-bd_sf"/>
</dbReference>
<organism evidence="6 7">
    <name type="scientific">Kaustia mangrovi</name>
    <dbReference type="NCBI Taxonomy" id="2593653"/>
    <lineage>
        <taxon>Bacteria</taxon>
        <taxon>Pseudomonadati</taxon>
        <taxon>Pseudomonadota</taxon>
        <taxon>Alphaproteobacteria</taxon>
        <taxon>Hyphomicrobiales</taxon>
        <taxon>Parvibaculaceae</taxon>
        <taxon>Kaustia</taxon>
    </lineage>
</organism>
<dbReference type="PANTHER" id="PTHR30579">
    <property type="entry name" value="TRANSCRIPTIONAL REGULATOR"/>
    <property type="match status" value="1"/>
</dbReference>
<keyword evidence="7" id="KW-1185">Reference proteome</keyword>
<dbReference type="InterPro" id="IPR005119">
    <property type="entry name" value="LysR_subst-bd"/>
</dbReference>
<keyword evidence="2" id="KW-0805">Transcription regulation</keyword>
<dbReference type="Gene3D" id="3.40.190.10">
    <property type="entry name" value="Periplasmic binding protein-like II"/>
    <property type="match status" value="2"/>
</dbReference>
<feature type="domain" description="HTH lysR-type" evidence="5">
    <location>
        <begin position="5"/>
        <end position="62"/>
    </location>
</feature>
<dbReference type="Gene3D" id="1.10.10.10">
    <property type="entry name" value="Winged helix-like DNA-binding domain superfamily/Winged helix DNA-binding domain"/>
    <property type="match status" value="1"/>
</dbReference>
<dbReference type="PANTHER" id="PTHR30579:SF7">
    <property type="entry name" value="HTH-TYPE TRANSCRIPTIONAL REGULATOR LRHA-RELATED"/>
    <property type="match status" value="1"/>
</dbReference>
<keyword evidence="3" id="KW-0238">DNA-binding</keyword>
<name>A0A7S8C2J6_9HYPH</name>
<accession>A0A7S8C2J6</accession>
<dbReference type="InterPro" id="IPR050176">
    <property type="entry name" value="LTTR"/>
</dbReference>
<dbReference type="InterPro" id="IPR036390">
    <property type="entry name" value="WH_DNA-bd_sf"/>
</dbReference>